<organism evidence="2 3">
    <name type="scientific">Naematelia encephala</name>
    <dbReference type="NCBI Taxonomy" id="71784"/>
    <lineage>
        <taxon>Eukaryota</taxon>
        <taxon>Fungi</taxon>
        <taxon>Dikarya</taxon>
        <taxon>Basidiomycota</taxon>
        <taxon>Agaricomycotina</taxon>
        <taxon>Tremellomycetes</taxon>
        <taxon>Tremellales</taxon>
        <taxon>Naemateliaceae</taxon>
        <taxon>Naematelia</taxon>
    </lineage>
</organism>
<dbReference type="EMBL" id="MCFC01000022">
    <property type="protein sequence ID" value="ORY29979.1"/>
    <property type="molecule type" value="Genomic_DNA"/>
</dbReference>
<name>A0A1Y2B573_9TREE</name>
<evidence type="ECO:0000256" key="1">
    <source>
        <dbReference type="SAM" id="MobiDB-lite"/>
    </source>
</evidence>
<feature type="region of interest" description="Disordered" evidence="1">
    <location>
        <begin position="50"/>
        <end position="98"/>
    </location>
</feature>
<sequence>MSSTQFQSLLPPHPVCFTSFDELLCSINKYRQDTFPSTIDIALDMSRSTPPTIPDHTSPIPIPIPTQDGRPRSNSVPRNSHSQGRIEEEMDLPEGLRSPRTSTIPLAASVHAHDHHGDRLHEVQDEEASPVIDAVMPERLPQVCLPFLSLSQHLGRDRRYLVIAFLSFPIPFLSFSTPFFSSPCLYSSMPFFPFPPFFPSLRLSCFWCKGKAANSNLRPIDQTFMDALNPNRPSRRSNQSSSKTASKPFEKNQSMKPTLSTPHGLLQVRQRDTLLTLITKSSTLIVH</sequence>
<evidence type="ECO:0000313" key="3">
    <source>
        <dbReference type="Proteomes" id="UP000193986"/>
    </source>
</evidence>
<feature type="compositionally biased region" description="Polar residues" evidence="1">
    <location>
        <begin position="251"/>
        <end position="261"/>
    </location>
</feature>
<comment type="caution">
    <text evidence="2">The sequence shown here is derived from an EMBL/GenBank/DDBJ whole genome shotgun (WGS) entry which is preliminary data.</text>
</comment>
<dbReference type="InParanoid" id="A0A1Y2B573"/>
<accession>A0A1Y2B573</accession>
<proteinExistence type="predicted"/>
<reference evidence="2 3" key="1">
    <citation type="submission" date="2016-07" db="EMBL/GenBank/DDBJ databases">
        <title>Pervasive Adenine N6-methylation of Active Genes in Fungi.</title>
        <authorList>
            <consortium name="DOE Joint Genome Institute"/>
            <person name="Mondo S.J."/>
            <person name="Dannebaum R.O."/>
            <person name="Kuo R.C."/>
            <person name="Labutti K."/>
            <person name="Haridas S."/>
            <person name="Kuo A."/>
            <person name="Salamov A."/>
            <person name="Ahrendt S.R."/>
            <person name="Lipzen A."/>
            <person name="Sullivan W."/>
            <person name="Andreopoulos W.B."/>
            <person name="Clum A."/>
            <person name="Lindquist E."/>
            <person name="Daum C."/>
            <person name="Ramamoorthy G.K."/>
            <person name="Gryganskyi A."/>
            <person name="Culley D."/>
            <person name="Magnuson J.K."/>
            <person name="James T.Y."/>
            <person name="O'Malley M.A."/>
            <person name="Stajich J.E."/>
            <person name="Spatafora J.W."/>
            <person name="Visel A."/>
            <person name="Grigoriev I.V."/>
        </authorList>
    </citation>
    <scope>NUCLEOTIDE SEQUENCE [LARGE SCALE GENOMIC DNA]</scope>
    <source>
        <strain evidence="2 3">68-887.2</strain>
    </source>
</reference>
<keyword evidence="3" id="KW-1185">Reference proteome</keyword>
<evidence type="ECO:0000313" key="2">
    <source>
        <dbReference type="EMBL" id="ORY29979.1"/>
    </source>
</evidence>
<protein>
    <submittedName>
        <fullName evidence="2">Uncharacterized protein</fullName>
    </submittedName>
</protein>
<feature type="region of interest" description="Disordered" evidence="1">
    <location>
        <begin position="226"/>
        <end position="263"/>
    </location>
</feature>
<dbReference type="Proteomes" id="UP000193986">
    <property type="component" value="Unassembled WGS sequence"/>
</dbReference>
<feature type="compositionally biased region" description="Low complexity" evidence="1">
    <location>
        <begin position="229"/>
        <end position="242"/>
    </location>
</feature>
<dbReference type="AlphaFoldDB" id="A0A1Y2B573"/>
<feature type="compositionally biased region" description="Polar residues" evidence="1">
    <location>
        <begin position="72"/>
        <end position="83"/>
    </location>
</feature>
<gene>
    <name evidence="2" type="ORF">BCR39DRAFT_157560</name>
</gene>